<name>A0AB34L2B3_9PEZI</name>
<dbReference type="Gene3D" id="3.60.15.10">
    <property type="entry name" value="Ribonuclease Z/Hydroxyacylglutathione hydrolase-like"/>
    <property type="match status" value="1"/>
</dbReference>
<evidence type="ECO:0000313" key="4">
    <source>
        <dbReference type="Proteomes" id="UP000803884"/>
    </source>
</evidence>
<dbReference type="PANTHER" id="PTHR15032">
    <property type="entry name" value="N-ACYL-PHOSPHATIDYLETHANOLAMINE-HYDROLYZING PHOSPHOLIPASE D"/>
    <property type="match status" value="1"/>
</dbReference>
<feature type="compositionally biased region" description="Polar residues" evidence="1">
    <location>
        <begin position="1"/>
        <end position="20"/>
    </location>
</feature>
<feature type="region of interest" description="Disordered" evidence="1">
    <location>
        <begin position="1"/>
        <end position="41"/>
    </location>
</feature>
<evidence type="ECO:0000256" key="1">
    <source>
        <dbReference type="SAM" id="MobiDB-lite"/>
    </source>
</evidence>
<proteinExistence type="predicted"/>
<dbReference type="Proteomes" id="UP000803884">
    <property type="component" value="Unassembled WGS sequence"/>
</dbReference>
<feature type="domain" description="Metallo-beta-lactamase" evidence="2">
    <location>
        <begin position="115"/>
        <end position="329"/>
    </location>
</feature>
<evidence type="ECO:0000259" key="2">
    <source>
        <dbReference type="Pfam" id="PF12706"/>
    </source>
</evidence>
<dbReference type="RefSeq" id="XP_069233657.1">
    <property type="nucleotide sequence ID" value="XM_069369208.1"/>
</dbReference>
<dbReference type="GO" id="GO:0070290">
    <property type="term" value="F:N-acylphosphatidylethanolamine-specific phospholipase D activity"/>
    <property type="evidence" value="ECO:0007669"/>
    <property type="project" value="TreeGrafter"/>
</dbReference>
<organism evidence="3 4">
    <name type="scientific">Cladosporium halotolerans</name>
    <dbReference type="NCBI Taxonomy" id="1052096"/>
    <lineage>
        <taxon>Eukaryota</taxon>
        <taxon>Fungi</taxon>
        <taxon>Dikarya</taxon>
        <taxon>Ascomycota</taxon>
        <taxon>Pezizomycotina</taxon>
        <taxon>Dothideomycetes</taxon>
        <taxon>Dothideomycetidae</taxon>
        <taxon>Cladosporiales</taxon>
        <taxon>Cladosporiaceae</taxon>
        <taxon>Cladosporium</taxon>
    </lineage>
</organism>
<comment type="caution">
    <text evidence="3">The sequence shown here is derived from an EMBL/GenBank/DDBJ whole genome shotgun (WGS) entry which is preliminary data.</text>
</comment>
<dbReference type="EMBL" id="JAAQHG020000002">
    <property type="protein sequence ID" value="KAL1590552.1"/>
    <property type="molecule type" value="Genomic_DNA"/>
</dbReference>
<dbReference type="PANTHER" id="PTHR15032:SF4">
    <property type="entry name" value="N-ACYL-PHOSPHATIDYLETHANOLAMINE-HYDROLYZING PHOSPHOLIPASE D"/>
    <property type="match status" value="1"/>
</dbReference>
<dbReference type="Pfam" id="PF12706">
    <property type="entry name" value="Lactamase_B_2"/>
    <property type="match status" value="1"/>
</dbReference>
<dbReference type="GeneID" id="96002046"/>
<evidence type="ECO:0000313" key="3">
    <source>
        <dbReference type="EMBL" id="KAL1590552.1"/>
    </source>
</evidence>
<dbReference type="GO" id="GO:0005737">
    <property type="term" value="C:cytoplasm"/>
    <property type="evidence" value="ECO:0007669"/>
    <property type="project" value="TreeGrafter"/>
</dbReference>
<dbReference type="InterPro" id="IPR001279">
    <property type="entry name" value="Metallo-B-lactamas"/>
</dbReference>
<protein>
    <recommendedName>
        <fullName evidence="2">Metallo-beta-lactamase domain-containing protein</fullName>
    </recommendedName>
</protein>
<gene>
    <name evidence="3" type="ORF">WHR41_00602</name>
</gene>
<accession>A0AB34L2B3</accession>
<dbReference type="GO" id="GO:0070292">
    <property type="term" value="P:N-acylphosphatidylethanolamine metabolic process"/>
    <property type="evidence" value="ECO:0007669"/>
    <property type="project" value="TreeGrafter"/>
</dbReference>
<dbReference type="AlphaFoldDB" id="A0AB34L2B3"/>
<dbReference type="InterPro" id="IPR036866">
    <property type="entry name" value="RibonucZ/Hydroxyglut_hydro"/>
</dbReference>
<dbReference type="GO" id="GO:0070291">
    <property type="term" value="P:N-acylethanolamine metabolic process"/>
    <property type="evidence" value="ECO:0007669"/>
    <property type="project" value="TreeGrafter"/>
</dbReference>
<dbReference type="SUPFAM" id="SSF56281">
    <property type="entry name" value="Metallo-hydrolase/oxidoreductase"/>
    <property type="match status" value="1"/>
</dbReference>
<keyword evidence="4" id="KW-1185">Reference proteome</keyword>
<sequence>MTPRITVTQTESRNPDSTPSKQHHIGQPPTHFKNPWPSAGEAHGFREVLSTRFGKERNFVPVPQGPDGTRSEELVKIVKPDFGADKGDKLRATWIGHASVLVEFPAAAGAERGVRVLFDPVFADRTSPFSWLGPKRYSPTPCTVEELPDVDVVCISHNHYDHLDHDAVSRLHTKSQGRIHFFAGLGNKSWFTQHVNCQDHEVTDSDWWDSYLVKVEEIGEVNITCTPTQHFSGRTPFDSGQTLWCSFVAEAAGKKLYFSGDTAYQAVNTPTPCPVFKEIGEVFGPFDLAFLPIGLYSPPSFMGNVHATPEQSVCIHKDIRSKLSIGMHYGTVRGGLSGQYEDVREPPQRWREAATKEGFWRGGGITGDGGPVDCDNEGVGLCNIGETVAV</sequence>
<reference evidence="3 4" key="1">
    <citation type="journal article" date="2020" name="Microbiol. Resour. Announc.">
        <title>Draft Genome Sequence of a Cladosporium Species Isolated from the Mesophotic Ascidian Didemnum maculosum.</title>
        <authorList>
            <person name="Gioti A."/>
            <person name="Siaperas R."/>
            <person name="Nikolaivits E."/>
            <person name="Le Goff G."/>
            <person name="Ouazzani J."/>
            <person name="Kotoulas G."/>
            <person name="Topakas E."/>
        </authorList>
    </citation>
    <scope>NUCLEOTIDE SEQUENCE [LARGE SCALE GENOMIC DNA]</scope>
    <source>
        <strain evidence="3 4">TM138-S3</strain>
    </source>
</reference>